<keyword evidence="1" id="KW-0732">Signal</keyword>
<protein>
    <recommendedName>
        <fullName evidence="4">Dihydrodipicolinate reductase</fullName>
    </recommendedName>
</protein>
<gene>
    <name evidence="2" type="ORF">OEZ71_03845</name>
</gene>
<reference evidence="2 3" key="1">
    <citation type="submission" date="2022-10" db="EMBL/GenBank/DDBJ databases">
        <title>Defluviimonas sp. nov., isolated from ocean surface sediments.</title>
        <authorList>
            <person name="He W."/>
            <person name="Wang L."/>
            <person name="Zhang D.-F."/>
        </authorList>
    </citation>
    <scope>NUCLEOTIDE SEQUENCE [LARGE SCALE GENOMIC DNA]</scope>
    <source>
        <strain evidence="2 3">WL0050</strain>
    </source>
</reference>
<organism evidence="2 3">
    <name type="scientific">Albidovulum litorale</name>
    <dbReference type="NCBI Taxonomy" id="2984134"/>
    <lineage>
        <taxon>Bacteria</taxon>
        <taxon>Pseudomonadati</taxon>
        <taxon>Pseudomonadota</taxon>
        <taxon>Alphaproteobacteria</taxon>
        <taxon>Rhodobacterales</taxon>
        <taxon>Paracoccaceae</taxon>
        <taxon>Albidovulum</taxon>
    </lineage>
</organism>
<evidence type="ECO:0008006" key="4">
    <source>
        <dbReference type="Google" id="ProtNLM"/>
    </source>
</evidence>
<name>A0ABT2ZJX6_9RHOB</name>
<keyword evidence="3" id="KW-1185">Reference proteome</keyword>
<dbReference type="Proteomes" id="UP001652564">
    <property type="component" value="Unassembled WGS sequence"/>
</dbReference>
<dbReference type="EMBL" id="JAOWKZ010000001">
    <property type="protein sequence ID" value="MCV2871423.1"/>
    <property type="molecule type" value="Genomic_DNA"/>
</dbReference>
<sequence length="120" mass="13168">MKRTILSAMAVGVLCMSPAHSEAMKRIKTEADYRALIVGNTFGNEKGDWVTVNADGSMNGQFGGKEFSGKWLWKGSYWCRNGVLGGQEIGSDCQVVEFDGRTLRNVRKKGKGDTALFTLK</sequence>
<accession>A0ABT2ZJX6</accession>
<feature type="signal peptide" evidence="1">
    <location>
        <begin position="1"/>
        <end position="21"/>
    </location>
</feature>
<evidence type="ECO:0000313" key="3">
    <source>
        <dbReference type="Proteomes" id="UP001652564"/>
    </source>
</evidence>
<proteinExistence type="predicted"/>
<evidence type="ECO:0000256" key="1">
    <source>
        <dbReference type="SAM" id="SignalP"/>
    </source>
</evidence>
<dbReference type="RefSeq" id="WP_263738593.1">
    <property type="nucleotide sequence ID" value="NZ_JAOWKZ010000001.1"/>
</dbReference>
<evidence type="ECO:0000313" key="2">
    <source>
        <dbReference type="EMBL" id="MCV2871423.1"/>
    </source>
</evidence>
<feature type="chain" id="PRO_5046349939" description="Dihydrodipicolinate reductase" evidence="1">
    <location>
        <begin position="22"/>
        <end position="120"/>
    </location>
</feature>
<comment type="caution">
    <text evidence="2">The sequence shown here is derived from an EMBL/GenBank/DDBJ whole genome shotgun (WGS) entry which is preliminary data.</text>
</comment>